<evidence type="ECO:0000256" key="3">
    <source>
        <dbReference type="ARBA" id="ARBA00009381"/>
    </source>
</evidence>
<comment type="similarity">
    <text evidence="3 9">Belongs to the gamma-glutamyltransferase family.</text>
</comment>
<dbReference type="GO" id="GO:0103068">
    <property type="term" value="F:leukotriene C4 gamma-glutamyl transferase activity"/>
    <property type="evidence" value="ECO:0007669"/>
    <property type="project" value="UniProtKB-EC"/>
</dbReference>
<evidence type="ECO:0000256" key="5">
    <source>
        <dbReference type="ARBA" id="ARBA00022801"/>
    </source>
</evidence>
<dbReference type="SUPFAM" id="SSF56235">
    <property type="entry name" value="N-terminal nucleophile aminohydrolases (Ntn hydrolases)"/>
    <property type="match status" value="1"/>
</dbReference>
<dbReference type="RefSeq" id="WP_340525072.1">
    <property type="nucleotide sequence ID" value="NZ_JBBLXS010000646.1"/>
</dbReference>
<accession>A0ABU8YVS6</accession>
<reference evidence="10 11" key="1">
    <citation type="journal article" date="2020" name="Harmful Algae">
        <title>Molecular and morphological characterization of a novel dihydroanatoxin-a producing Microcoleus species (cyanobacteria) from the Russian River, California, USA.</title>
        <authorList>
            <person name="Conklin K.Y."/>
            <person name="Stancheva R."/>
            <person name="Otten T.G."/>
            <person name="Fadness R."/>
            <person name="Boyer G.L."/>
            <person name="Read B."/>
            <person name="Zhang X."/>
            <person name="Sheath R.G."/>
        </authorList>
    </citation>
    <scope>NUCLEOTIDE SEQUENCE [LARGE SCALE GENOMIC DNA]</scope>
    <source>
        <strain evidence="10 11">PTRS2</strain>
    </source>
</reference>
<keyword evidence="11" id="KW-1185">Reference proteome</keyword>
<keyword evidence="9" id="KW-0317">Glutathione biosynthesis</keyword>
<dbReference type="PRINTS" id="PR01210">
    <property type="entry name" value="GGTRANSPTASE"/>
</dbReference>
<dbReference type="Proteomes" id="UP001384579">
    <property type="component" value="Unassembled WGS sequence"/>
</dbReference>
<dbReference type="PANTHER" id="PTHR43199:SF1">
    <property type="entry name" value="GLUTATHIONE HYDROLASE PROENZYME"/>
    <property type="match status" value="1"/>
</dbReference>
<dbReference type="EC" id="2.3.2.2" evidence="9"/>
<evidence type="ECO:0000313" key="10">
    <source>
        <dbReference type="EMBL" id="MEK0188514.1"/>
    </source>
</evidence>
<evidence type="ECO:0000313" key="11">
    <source>
        <dbReference type="Proteomes" id="UP001384579"/>
    </source>
</evidence>
<protein>
    <recommendedName>
        <fullName evidence="9">Glutathione hydrolase proenzyme</fullName>
        <ecNumber evidence="9">2.3.2.2</ecNumber>
        <ecNumber evidence="9">3.4.19.13</ecNumber>
    </recommendedName>
    <component>
        <recommendedName>
            <fullName evidence="9">Glutathione hydrolase large chain</fullName>
        </recommendedName>
    </component>
    <component>
        <recommendedName>
            <fullName evidence="9">Glutathione hydrolase small chain</fullName>
        </recommendedName>
    </component>
</protein>
<dbReference type="InterPro" id="IPR000101">
    <property type="entry name" value="GGT_peptidase"/>
</dbReference>
<evidence type="ECO:0000256" key="4">
    <source>
        <dbReference type="ARBA" id="ARBA00022679"/>
    </source>
</evidence>
<dbReference type="EC" id="3.4.19.13" evidence="9"/>
<comment type="catalytic activity">
    <reaction evidence="8 9">
        <text>an N-terminal (5-L-glutamyl)-[peptide] + an alpha-amino acid = 5-L-glutamyl amino acid + an N-terminal L-alpha-aminoacyl-[peptide]</text>
        <dbReference type="Rhea" id="RHEA:23904"/>
        <dbReference type="Rhea" id="RHEA-COMP:9780"/>
        <dbReference type="Rhea" id="RHEA-COMP:9795"/>
        <dbReference type="ChEBI" id="CHEBI:77644"/>
        <dbReference type="ChEBI" id="CHEBI:78597"/>
        <dbReference type="ChEBI" id="CHEBI:78599"/>
        <dbReference type="ChEBI" id="CHEBI:78608"/>
        <dbReference type="EC" id="2.3.2.2"/>
    </reaction>
</comment>
<comment type="PTM">
    <text evidence="9">Cleaved by autocatalysis into a large and a small subunit.</text>
</comment>
<evidence type="ECO:0000256" key="2">
    <source>
        <dbReference type="ARBA" id="ARBA00001089"/>
    </source>
</evidence>
<sequence>MVCGCQQQLQQPPKFQQQHSKQGIAVSAHPLASDAGLWVLQQGGNAVDAAVATALAISVVEPFAAGIGGGGFLLLRRAQAGTVQALDFRERAPKGATRDMYLDKQGKVRPRASLDGHLAAGIPGTVGGLYTVHREYGKLPWATLVAPAIALAENGFPVSSRFTQAVKLRQNAINNNQAAREVFTRSGVLYQPGELLVQRDLGRTLRQIATEPQSFYRGKIARAIASDMAKNGGLITLEDLKNYTPIWRNPVCGNFRTYRICAMSPPASGGVHLLQILNMIGDTDLKTMGRKNPDTLHLLAESMKIAYADRAEYLGDPDFVSVPVKALTSKNYGRWRRSQIQSQAKPSREVKAVDAQTLSRLVSESPETTHLTVVDTERNVVSLTFTVNGGFGAGAVAAGTGILLNNEMDDFAAAPGVPNLFGLVGGDANAIASGKTPLSSMTPVIVTENGKFRLAVGSPGGSTIITTVLQILLNVLVYDMNVGEAVSAPRIHHQWLPDRLMLERGGFDGATLDQLRRRGHQIQQRESWGNANAIVVTPDDWLEGAADPRSEGVARGF</sequence>
<evidence type="ECO:0000256" key="1">
    <source>
        <dbReference type="ARBA" id="ARBA00001049"/>
    </source>
</evidence>
<keyword evidence="7 9" id="KW-0012">Acyltransferase</keyword>
<dbReference type="Pfam" id="PF01019">
    <property type="entry name" value="G_glu_transpept"/>
    <property type="match status" value="1"/>
</dbReference>
<dbReference type="InterPro" id="IPR043138">
    <property type="entry name" value="GGT_lsub"/>
</dbReference>
<dbReference type="Gene3D" id="3.60.20.40">
    <property type="match status" value="1"/>
</dbReference>
<evidence type="ECO:0000256" key="9">
    <source>
        <dbReference type="RuleBase" id="RU368036"/>
    </source>
</evidence>
<dbReference type="NCBIfam" id="TIGR00066">
    <property type="entry name" value="g_glut_trans"/>
    <property type="match status" value="1"/>
</dbReference>
<dbReference type="PANTHER" id="PTHR43199">
    <property type="entry name" value="GLUTATHIONE HYDROLASE"/>
    <property type="match status" value="1"/>
</dbReference>
<comment type="catalytic activity">
    <reaction evidence="1 9">
        <text>an S-substituted glutathione + H2O = an S-substituted L-cysteinylglycine + L-glutamate</text>
        <dbReference type="Rhea" id="RHEA:59468"/>
        <dbReference type="ChEBI" id="CHEBI:15377"/>
        <dbReference type="ChEBI" id="CHEBI:29985"/>
        <dbReference type="ChEBI" id="CHEBI:90779"/>
        <dbReference type="ChEBI" id="CHEBI:143103"/>
        <dbReference type="EC" id="3.4.19.13"/>
    </reaction>
</comment>
<proteinExistence type="inferred from homology"/>
<comment type="caution">
    <text evidence="10">The sequence shown here is derived from an EMBL/GenBank/DDBJ whole genome shotgun (WGS) entry which is preliminary data.</text>
</comment>
<gene>
    <name evidence="10" type="primary">ggt</name>
    <name evidence="10" type="ORF">WMG39_27255</name>
</gene>
<organism evidence="10 11">
    <name type="scientific">Microcoleus anatoxicus PTRS2</name>
    <dbReference type="NCBI Taxonomy" id="2705321"/>
    <lineage>
        <taxon>Bacteria</taxon>
        <taxon>Bacillati</taxon>
        <taxon>Cyanobacteriota</taxon>
        <taxon>Cyanophyceae</taxon>
        <taxon>Oscillatoriophycideae</taxon>
        <taxon>Oscillatoriales</taxon>
        <taxon>Microcoleaceae</taxon>
        <taxon>Microcoleus</taxon>
        <taxon>Microcoleus anatoxicus</taxon>
    </lineage>
</organism>
<dbReference type="Gene3D" id="1.10.246.130">
    <property type="match status" value="1"/>
</dbReference>
<dbReference type="InterPro" id="IPR043137">
    <property type="entry name" value="GGT_ssub_C"/>
</dbReference>
<keyword evidence="5 9" id="KW-0378">Hydrolase</keyword>
<dbReference type="EMBL" id="JBBLXS010000646">
    <property type="protein sequence ID" value="MEK0188514.1"/>
    <property type="molecule type" value="Genomic_DNA"/>
</dbReference>
<evidence type="ECO:0000256" key="7">
    <source>
        <dbReference type="ARBA" id="ARBA00023315"/>
    </source>
</evidence>
<name>A0ABU8YVS6_9CYAN</name>
<evidence type="ECO:0000256" key="6">
    <source>
        <dbReference type="ARBA" id="ARBA00023145"/>
    </source>
</evidence>
<comment type="pathway">
    <text evidence="9">Sulfur metabolism; glutathione metabolism.</text>
</comment>
<comment type="subunit">
    <text evidence="9">This enzyme consists of two polypeptide chains, which are synthesized in precursor form from a single polypeptide.</text>
</comment>
<comment type="catalytic activity">
    <reaction evidence="2 9">
        <text>glutathione + H2O = L-cysteinylglycine + L-glutamate</text>
        <dbReference type="Rhea" id="RHEA:28807"/>
        <dbReference type="ChEBI" id="CHEBI:15377"/>
        <dbReference type="ChEBI" id="CHEBI:29985"/>
        <dbReference type="ChEBI" id="CHEBI:57925"/>
        <dbReference type="ChEBI" id="CHEBI:61694"/>
        <dbReference type="EC" id="3.4.19.13"/>
    </reaction>
</comment>
<dbReference type="InterPro" id="IPR029055">
    <property type="entry name" value="Ntn_hydrolases_N"/>
</dbReference>
<keyword evidence="4 9" id="KW-0808">Transferase</keyword>
<keyword evidence="6 9" id="KW-0865">Zymogen</keyword>
<evidence type="ECO:0000256" key="8">
    <source>
        <dbReference type="ARBA" id="ARBA00047417"/>
    </source>
</evidence>
<dbReference type="InterPro" id="IPR051792">
    <property type="entry name" value="GGT_bact"/>
</dbReference>